<evidence type="ECO:0000256" key="3">
    <source>
        <dbReference type="ARBA" id="ARBA00022989"/>
    </source>
</evidence>
<dbReference type="Pfam" id="PF10292">
    <property type="entry name" value="7TM_GPCR_Srab"/>
    <property type="match status" value="1"/>
</dbReference>
<name>A0A3P6TK78_LITSI</name>
<keyword evidence="2 5" id="KW-0812">Transmembrane</keyword>
<comment type="subcellular location">
    <subcellularLocation>
        <location evidence="1">Membrane</location>
        <topology evidence="1">Multi-pass membrane protein</topology>
    </subcellularLocation>
</comment>
<evidence type="ECO:0000256" key="2">
    <source>
        <dbReference type="ARBA" id="ARBA00022692"/>
    </source>
</evidence>
<protein>
    <recommendedName>
        <fullName evidence="8">G-protein coupled receptors family 1 profile domain-containing protein</fullName>
    </recommendedName>
</protein>
<dbReference type="GO" id="GO:0016020">
    <property type="term" value="C:membrane"/>
    <property type="evidence" value="ECO:0007669"/>
    <property type="project" value="UniProtKB-SubCell"/>
</dbReference>
<evidence type="ECO:0000313" key="7">
    <source>
        <dbReference type="Proteomes" id="UP000277928"/>
    </source>
</evidence>
<evidence type="ECO:0008006" key="8">
    <source>
        <dbReference type="Google" id="ProtNLM"/>
    </source>
</evidence>
<keyword evidence="4 5" id="KW-0472">Membrane</keyword>
<dbReference type="EMBL" id="UYRX01000550">
    <property type="protein sequence ID" value="VDK83729.1"/>
    <property type="molecule type" value="Genomic_DNA"/>
</dbReference>
<evidence type="ECO:0000256" key="4">
    <source>
        <dbReference type="ARBA" id="ARBA00023136"/>
    </source>
</evidence>
<feature type="transmembrane region" description="Helical" evidence="5">
    <location>
        <begin position="61"/>
        <end position="81"/>
    </location>
</feature>
<evidence type="ECO:0000256" key="1">
    <source>
        <dbReference type="ARBA" id="ARBA00004141"/>
    </source>
</evidence>
<keyword evidence="7" id="KW-1185">Reference proteome</keyword>
<gene>
    <name evidence="6" type="ORF">NLS_LOCUS6331</name>
</gene>
<organism evidence="6 7">
    <name type="scientific">Litomosoides sigmodontis</name>
    <name type="common">Filarial nematode worm</name>
    <dbReference type="NCBI Taxonomy" id="42156"/>
    <lineage>
        <taxon>Eukaryota</taxon>
        <taxon>Metazoa</taxon>
        <taxon>Ecdysozoa</taxon>
        <taxon>Nematoda</taxon>
        <taxon>Chromadorea</taxon>
        <taxon>Rhabditida</taxon>
        <taxon>Spirurina</taxon>
        <taxon>Spiruromorpha</taxon>
        <taxon>Filarioidea</taxon>
        <taxon>Onchocercidae</taxon>
        <taxon>Litomosoides</taxon>
    </lineage>
</organism>
<evidence type="ECO:0000313" key="6">
    <source>
        <dbReference type="EMBL" id="VDK83729.1"/>
    </source>
</evidence>
<evidence type="ECO:0000256" key="5">
    <source>
        <dbReference type="SAM" id="Phobius"/>
    </source>
</evidence>
<proteinExistence type="predicted"/>
<reference evidence="6 7" key="1">
    <citation type="submission" date="2018-08" db="EMBL/GenBank/DDBJ databases">
        <authorList>
            <person name="Laetsch R D."/>
            <person name="Stevens L."/>
            <person name="Kumar S."/>
            <person name="Blaxter L. M."/>
        </authorList>
    </citation>
    <scope>NUCLEOTIDE SEQUENCE [LARGE SCALE GENOMIC DNA]</scope>
</reference>
<dbReference type="AlphaFoldDB" id="A0A3P6TK78"/>
<keyword evidence="3 5" id="KW-1133">Transmembrane helix</keyword>
<feature type="transmembrane region" description="Helical" evidence="5">
    <location>
        <begin position="12"/>
        <end position="30"/>
    </location>
</feature>
<dbReference type="Proteomes" id="UP000277928">
    <property type="component" value="Unassembled WGS sequence"/>
</dbReference>
<dbReference type="InterPro" id="IPR019408">
    <property type="entry name" value="7TM_GPCR_serpentine_rcpt_Srab"/>
</dbReference>
<dbReference type="OMA" id="LAMCFYQ"/>
<feature type="transmembrane region" description="Helical" evidence="5">
    <location>
        <begin position="113"/>
        <end position="134"/>
    </location>
</feature>
<sequence length="220" mass="25576">MCFYYRYENWKYPVALPFLPLTWFEIALSIKDVVSVLNRSQKTYRSYCSSITVKAVPYFKLALEIPILIGIFFLLLMTRMISKRKMILQTRAAVDSLSSRYQIRENMKTSKTMFIATIMFIISSLVNLSGTLLLTHLPPIRLLHFAVLKEITSFAIAIFINALSILLIVRVERMSGKIKWLLLLGCKLSNKVEEEPRNQPLSGRQHIQIIEEMWQKEVPK</sequence>
<dbReference type="OrthoDB" id="5794765at2759"/>
<feature type="transmembrane region" description="Helical" evidence="5">
    <location>
        <begin position="154"/>
        <end position="171"/>
    </location>
</feature>
<accession>A0A3P6TK78</accession>